<accession>A0A917PKU3</accession>
<dbReference type="AlphaFoldDB" id="A0A917PKU3"/>
<dbReference type="RefSeq" id="WP_188964005.1">
    <property type="nucleotide sequence ID" value="NZ_BMOE01000011.1"/>
</dbReference>
<dbReference type="Proteomes" id="UP000635726">
    <property type="component" value="Unassembled WGS sequence"/>
</dbReference>
<feature type="coiled-coil region" evidence="1">
    <location>
        <begin position="506"/>
        <end position="533"/>
    </location>
</feature>
<organism evidence="2 3">
    <name type="scientific">Deinococcus aquiradiocola</name>
    <dbReference type="NCBI Taxonomy" id="393059"/>
    <lineage>
        <taxon>Bacteria</taxon>
        <taxon>Thermotogati</taxon>
        <taxon>Deinococcota</taxon>
        <taxon>Deinococci</taxon>
        <taxon>Deinococcales</taxon>
        <taxon>Deinococcaceae</taxon>
        <taxon>Deinococcus</taxon>
    </lineage>
</organism>
<reference evidence="2" key="1">
    <citation type="journal article" date="2014" name="Int. J. Syst. Evol. Microbiol.">
        <title>Complete genome sequence of Corynebacterium casei LMG S-19264T (=DSM 44701T), isolated from a smear-ripened cheese.</title>
        <authorList>
            <consortium name="US DOE Joint Genome Institute (JGI-PGF)"/>
            <person name="Walter F."/>
            <person name="Albersmeier A."/>
            <person name="Kalinowski J."/>
            <person name="Ruckert C."/>
        </authorList>
    </citation>
    <scope>NUCLEOTIDE SEQUENCE</scope>
    <source>
        <strain evidence="2">JCM 14371</strain>
    </source>
</reference>
<keyword evidence="1" id="KW-0175">Coiled coil</keyword>
<evidence type="ECO:0000313" key="2">
    <source>
        <dbReference type="EMBL" id="GGJ83247.1"/>
    </source>
</evidence>
<gene>
    <name evidence="2" type="ORF">GCM10008939_28910</name>
</gene>
<evidence type="ECO:0000313" key="3">
    <source>
        <dbReference type="Proteomes" id="UP000635726"/>
    </source>
</evidence>
<reference evidence="2" key="2">
    <citation type="submission" date="2020-09" db="EMBL/GenBank/DDBJ databases">
        <authorList>
            <person name="Sun Q."/>
            <person name="Ohkuma M."/>
        </authorList>
    </citation>
    <scope>NUCLEOTIDE SEQUENCE</scope>
    <source>
        <strain evidence="2">JCM 14371</strain>
    </source>
</reference>
<comment type="caution">
    <text evidence="2">The sequence shown here is derived from an EMBL/GenBank/DDBJ whole genome shotgun (WGS) entry which is preliminary data.</text>
</comment>
<dbReference type="EMBL" id="BMOE01000011">
    <property type="protein sequence ID" value="GGJ83247.1"/>
    <property type="molecule type" value="Genomic_DNA"/>
</dbReference>
<evidence type="ECO:0000256" key="1">
    <source>
        <dbReference type="SAM" id="Coils"/>
    </source>
</evidence>
<name>A0A917PKU3_9DEIO</name>
<keyword evidence="3" id="KW-1185">Reference proteome</keyword>
<proteinExistence type="predicted"/>
<sequence>MMVHRSTMKMLSDLISPKALERILSDAARERHVTLSTLDVPTLQDILKRDIYKRLQLSIPAALAKRRVQEVLESLEQEAVRQTAESHTTQIITLEDQAKQFALYFDWPETQRLRAVLSVARQTTAEGRDAETLLLEGAELIETLERKLREGLVTQGQDLSELKASLGRLAGVGGPKIKRLEALVKQISEAQESRTLLPAEVERALALTLTLRKQVESSVVQQLKPEQKAEMVDGMLVTGHDEVQPFDISLLSPEAQARVQTLEREHEARQLTELAREHAALLRHDPDLDAELTGLRDRSNAAQVLGEPAITALRERLAQARADRMTQQQTQLTELSARLEHLGVQGHDESVQLARQLLSVVQGTQQAGGLALDELAQLGDLVTTLESSDARSREQLMALQRETFELERRAREVPGALTDLQPLIEQARATLAAGQNADLEPLWSILERRMGEAAQQREQMDARAARVMQDYDRYRHLAGETIQKLGRLADVLREQQRLGTLSSDARTRYLQTLESAEALLTEAQAEFQAAREVTATFGADALSDLLGVFDSDAFEQNDVATDLLSTESSAPIHTDPAQHENAPARASQDPFGLAALLAATSTQPAPALEEATLFESALPFPSGTPDLANLTLPPAGTPDLPHGVLVRTWRVTKGQVVEGDLSPAGDWSTETDCEADVLRLAWLADQAAELHPSRLTLDVGGRCWLTLPQLGGSTLVVYAPDLVMAERAAAQWAERGTGLIQN</sequence>
<protein>
    <submittedName>
        <fullName evidence="2">Uncharacterized protein</fullName>
    </submittedName>
</protein>